<dbReference type="AlphaFoldDB" id="A0A420HIZ0"/>
<organism evidence="1 2">
    <name type="scientific">Erysiphe neolycopersici</name>
    <dbReference type="NCBI Taxonomy" id="212602"/>
    <lineage>
        <taxon>Eukaryota</taxon>
        <taxon>Fungi</taxon>
        <taxon>Dikarya</taxon>
        <taxon>Ascomycota</taxon>
        <taxon>Pezizomycotina</taxon>
        <taxon>Leotiomycetes</taxon>
        <taxon>Erysiphales</taxon>
        <taxon>Erysiphaceae</taxon>
        <taxon>Erysiphe</taxon>
    </lineage>
</organism>
<sequence>MFEQMRSALGITKNIDILDHCYSLAPLEQQNAFKKICDIESEAMKTQVPQPGLLKLMEYLEERNIPKAICTRNFDAPVTHLLQTFIPYIKFAPIVTRSFQPPKPSPAGILHIARSWGLKKKNELNEESEDTGSMIMVGTYEHTVSDSIDDLTAGYRAGTATVLISNETNAHLATHEYCDLVIETLDKLIEVLENGFTARIKKEDKFGNLD</sequence>
<evidence type="ECO:0000313" key="2">
    <source>
        <dbReference type="Proteomes" id="UP000286134"/>
    </source>
</evidence>
<evidence type="ECO:0000313" key="1">
    <source>
        <dbReference type="EMBL" id="RKF57391.1"/>
    </source>
</evidence>
<accession>A0A420HIZ0</accession>
<protein>
    <submittedName>
        <fullName evidence="1">Putative hydrolase</fullName>
    </submittedName>
</protein>
<name>A0A420HIZ0_9PEZI</name>
<keyword evidence="1" id="KW-0378">Hydrolase</keyword>
<dbReference type="InterPro" id="IPR023214">
    <property type="entry name" value="HAD_sf"/>
</dbReference>
<dbReference type="Gene3D" id="1.10.260.80">
    <property type="match status" value="1"/>
</dbReference>
<dbReference type="GO" id="GO:0016787">
    <property type="term" value="F:hydrolase activity"/>
    <property type="evidence" value="ECO:0007669"/>
    <property type="project" value="UniProtKB-KW"/>
</dbReference>
<dbReference type="OrthoDB" id="426235at2759"/>
<dbReference type="Gene3D" id="3.40.50.1000">
    <property type="entry name" value="HAD superfamily/HAD-like"/>
    <property type="match status" value="1"/>
</dbReference>
<comment type="caution">
    <text evidence="1">The sequence shown here is derived from an EMBL/GenBank/DDBJ whole genome shotgun (WGS) entry which is preliminary data.</text>
</comment>
<dbReference type="SUPFAM" id="SSF56784">
    <property type="entry name" value="HAD-like"/>
    <property type="match status" value="1"/>
</dbReference>
<keyword evidence="2" id="KW-1185">Reference proteome</keyword>
<dbReference type="Proteomes" id="UP000286134">
    <property type="component" value="Unassembled WGS sequence"/>
</dbReference>
<gene>
    <name evidence="1" type="ORF">OnM2_074004</name>
</gene>
<dbReference type="EMBL" id="MCFK01007452">
    <property type="protein sequence ID" value="RKF57391.1"/>
    <property type="molecule type" value="Genomic_DNA"/>
</dbReference>
<proteinExistence type="predicted"/>
<dbReference type="STRING" id="212602.A0A420HIZ0"/>
<reference evidence="1 2" key="1">
    <citation type="journal article" date="2018" name="BMC Genomics">
        <title>Comparative genome analyses reveal sequence features reflecting distinct modes of host-adaptation between dicot and monocot powdery mildew.</title>
        <authorList>
            <person name="Wu Y."/>
            <person name="Ma X."/>
            <person name="Pan Z."/>
            <person name="Kale S.D."/>
            <person name="Song Y."/>
            <person name="King H."/>
            <person name="Zhang Q."/>
            <person name="Presley C."/>
            <person name="Deng X."/>
            <person name="Wei C.I."/>
            <person name="Xiao S."/>
        </authorList>
    </citation>
    <scope>NUCLEOTIDE SEQUENCE [LARGE SCALE GENOMIC DNA]</scope>
    <source>
        <strain evidence="1">UMSG2</strain>
    </source>
</reference>
<dbReference type="PANTHER" id="PTHR43885:SF1">
    <property type="entry name" value="SUPERFAMILY HYDROLASE, PUTATIVE (AFU_ORTHOLOGUE AFUA_4G13290)-RELATED"/>
    <property type="match status" value="1"/>
</dbReference>
<dbReference type="CDD" id="cd01427">
    <property type="entry name" value="HAD_like"/>
    <property type="match status" value="1"/>
</dbReference>
<dbReference type="InterPro" id="IPR036412">
    <property type="entry name" value="HAD-like_sf"/>
</dbReference>
<dbReference type="PANTHER" id="PTHR43885">
    <property type="entry name" value="HALOACID DEHALOGENASE-LIKE HYDROLASE"/>
    <property type="match status" value="1"/>
</dbReference>